<organism evidence="1 2">
    <name type="scientific">Neodiprion lecontei</name>
    <name type="common">Redheaded pine sawfly</name>
    <dbReference type="NCBI Taxonomy" id="441921"/>
    <lineage>
        <taxon>Eukaryota</taxon>
        <taxon>Metazoa</taxon>
        <taxon>Ecdysozoa</taxon>
        <taxon>Arthropoda</taxon>
        <taxon>Hexapoda</taxon>
        <taxon>Insecta</taxon>
        <taxon>Pterygota</taxon>
        <taxon>Neoptera</taxon>
        <taxon>Endopterygota</taxon>
        <taxon>Hymenoptera</taxon>
        <taxon>Tenthredinoidea</taxon>
        <taxon>Diprionidae</taxon>
        <taxon>Diprioninae</taxon>
        <taxon>Neodiprion</taxon>
    </lineage>
</organism>
<reference evidence="2" key="1">
    <citation type="submission" date="2025-08" db="UniProtKB">
        <authorList>
            <consortium name="RefSeq"/>
        </authorList>
    </citation>
    <scope>IDENTIFICATION</scope>
    <source>
        <tissue evidence="2">Thorax and Abdomen</tissue>
    </source>
</reference>
<evidence type="ECO:0000313" key="1">
    <source>
        <dbReference type="Proteomes" id="UP000829291"/>
    </source>
</evidence>
<keyword evidence="1" id="KW-1185">Reference proteome</keyword>
<sequence>MTRLSYYILIVSIPDRAKISDNILQLQPKSRVFSQKLPHLGNPGGISGRSFSSPTLRIIIRNDSGTRIVRQGGKAGPLTPSVSYRLWKVEVRRSILYGSSTEKECIKKRRIVVQKVTRTALKSNKDAENVGLQSFVLPTEYDKHNYAV</sequence>
<evidence type="ECO:0000313" key="2">
    <source>
        <dbReference type="RefSeq" id="XP_046598269.1"/>
    </source>
</evidence>
<accession>A0ABM3GDG7</accession>
<name>A0ABM3GDG7_NEOLC</name>
<proteinExistence type="predicted"/>
<gene>
    <name evidence="2" type="primary">LOC124294836</name>
</gene>
<dbReference type="Proteomes" id="UP000829291">
    <property type="component" value="Chromosome 5"/>
</dbReference>
<dbReference type="GeneID" id="124294836"/>
<protein>
    <submittedName>
        <fullName evidence="2">Uncharacterized protein LOC124294836</fullName>
    </submittedName>
</protein>
<dbReference type="RefSeq" id="XP_046598269.1">
    <property type="nucleotide sequence ID" value="XM_046742313.1"/>
</dbReference>